<evidence type="ECO:0000313" key="7">
    <source>
        <dbReference type="EMBL" id="KAB1217484.1"/>
    </source>
</evidence>
<accession>A0A6A1VWX4</accession>
<sequence length="243" mass="27599">MENPQTYFHANGTDKIKSEPNIRPLEANSIYEIGGSSASESKVKSRKKIKMHRFAFQTRSQVDILDDGYRWRKYGQKAVKDCKFPSRYRGRLQTSLSLRFLSKLGALSPAMFVAGDSCDYGKWIPGPSAPEGGGSSLLGCCRSIWNSSPNLSCRKNGLCFCITNPNSDSYNNITICSWIFHAFLRSYYRCTQKGCNVKKQIQRLSQDEEMVVTTYEGMHTHPLENAADSFEQIFRQIRKYAPL</sequence>
<gene>
    <name evidence="7" type="ORF">CJ030_MR4G008742</name>
</gene>
<feature type="domain" description="WRKY" evidence="6">
    <location>
        <begin position="60"/>
        <end position="224"/>
    </location>
</feature>
<keyword evidence="3" id="KW-0238">DNA-binding</keyword>
<dbReference type="PANTHER" id="PTHR31221">
    <property type="entry name" value="WRKY TRANSCRIPTION FACTOR PROTEIN 1-RELATED"/>
    <property type="match status" value="1"/>
</dbReference>
<dbReference type="GO" id="GO:0043565">
    <property type="term" value="F:sequence-specific DNA binding"/>
    <property type="evidence" value="ECO:0007669"/>
    <property type="project" value="InterPro"/>
</dbReference>
<dbReference type="AlphaFoldDB" id="A0A6A1VWX4"/>
<dbReference type="InterPro" id="IPR036576">
    <property type="entry name" value="WRKY_dom_sf"/>
</dbReference>
<dbReference type="Pfam" id="PF03106">
    <property type="entry name" value="WRKY"/>
    <property type="match status" value="2"/>
</dbReference>
<dbReference type="EMBL" id="RXIC02000022">
    <property type="protein sequence ID" value="KAB1217484.1"/>
    <property type="molecule type" value="Genomic_DNA"/>
</dbReference>
<dbReference type="GO" id="GO:0003700">
    <property type="term" value="F:DNA-binding transcription factor activity"/>
    <property type="evidence" value="ECO:0007669"/>
    <property type="project" value="InterPro"/>
</dbReference>
<keyword evidence="8" id="KW-1185">Reference proteome</keyword>
<comment type="caution">
    <text evidence="7">The sequence shown here is derived from an EMBL/GenBank/DDBJ whole genome shotgun (WGS) entry which is preliminary data.</text>
</comment>
<evidence type="ECO:0000256" key="1">
    <source>
        <dbReference type="ARBA" id="ARBA00004123"/>
    </source>
</evidence>
<organism evidence="7 8">
    <name type="scientific">Morella rubra</name>
    <name type="common">Chinese bayberry</name>
    <dbReference type="NCBI Taxonomy" id="262757"/>
    <lineage>
        <taxon>Eukaryota</taxon>
        <taxon>Viridiplantae</taxon>
        <taxon>Streptophyta</taxon>
        <taxon>Embryophyta</taxon>
        <taxon>Tracheophyta</taxon>
        <taxon>Spermatophyta</taxon>
        <taxon>Magnoliopsida</taxon>
        <taxon>eudicotyledons</taxon>
        <taxon>Gunneridae</taxon>
        <taxon>Pentapetalae</taxon>
        <taxon>rosids</taxon>
        <taxon>fabids</taxon>
        <taxon>Fagales</taxon>
        <taxon>Myricaceae</taxon>
        <taxon>Morella</taxon>
    </lineage>
</organism>
<evidence type="ECO:0000256" key="3">
    <source>
        <dbReference type="ARBA" id="ARBA00023125"/>
    </source>
</evidence>
<dbReference type="SMART" id="SM00774">
    <property type="entry name" value="WRKY"/>
    <property type="match status" value="1"/>
</dbReference>
<name>A0A6A1VWX4_9ROSI</name>
<dbReference type="GO" id="GO:0005634">
    <property type="term" value="C:nucleus"/>
    <property type="evidence" value="ECO:0007669"/>
    <property type="project" value="UniProtKB-SubCell"/>
</dbReference>
<dbReference type="PANTHER" id="PTHR31221:SF236">
    <property type="entry name" value="WRKY FAMILY TRANSCRIPTION FACTOR"/>
    <property type="match status" value="1"/>
</dbReference>
<dbReference type="InterPro" id="IPR044810">
    <property type="entry name" value="WRKY_plant"/>
</dbReference>
<keyword evidence="5" id="KW-0539">Nucleus</keyword>
<reference evidence="7 8" key="1">
    <citation type="journal article" date="2019" name="Plant Biotechnol. J.">
        <title>The red bayberry genome and genetic basis of sex determination.</title>
        <authorList>
            <person name="Jia H.M."/>
            <person name="Jia H.J."/>
            <person name="Cai Q.L."/>
            <person name="Wang Y."/>
            <person name="Zhao H.B."/>
            <person name="Yang W.F."/>
            <person name="Wang G.Y."/>
            <person name="Li Y.H."/>
            <person name="Zhan D.L."/>
            <person name="Shen Y.T."/>
            <person name="Niu Q.F."/>
            <person name="Chang L."/>
            <person name="Qiu J."/>
            <person name="Zhao L."/>
            <person name="Xie H.B."/>
            <person name="Fu W.Y."/>
            <person name="Jin J."/>
            <person name="Li X.W."/>
            <person name="Jiao Y."/>
            <person name="Zhou C.C."/>
            <person name="Tu T."/>
            <person name="Chai C.Y."/>
            <person name="Gao J.L."/>
            <person name="Fan L.J."/>
            <person name="van de Weg E."/>
            <person name="Wang J.Y."/>
            <person name="Gao Z.S."/>
        </authorList>
    </citation>
    <scope>NUCLEOTIDE SEQUENCE [LARGE SCALE GENOMIC DNA]</scope>
    <source>
        <tissue evidence="7">Leaves</tissue>
    </source>
</reference>
<evidence type="ECO:0000313" key="8">
    <source>
        <dbReference type="Proteomes" id="UP000516437"/>
    </source>
</evidence>
<dbReference type="PROSITE" id="PS50811">
    <property type="entry name" value="WRKY"/>
    <property type="match status" value="1"/>
</dbReference>
<keyword evidence="2" id="KW-0805">Transcription regulation</keyword>
<evidence type="ECO:0000256" key="2">
    <source>
        <dbReference type="ARBA" id="ARBA00023015"/>
    </source>
</evidence>
<protein>
    <submittedName>
        <fullName evidence="7">Putative WRKY transcription factor 75</fullName>
    </submittedName>
</protein>
<evidence type="ECO:0000259" key="6">
    <source>
        <dbReference type="PROSITE" id="PS50811"/>
    </source>
</evidence>
<evidence type="ECO:0000256" key="5">
    <source>
        <dbReference type="ARBA" id="ARBA00023242"/>
    </source>
</evidence>
<dbReference type="OrthoDB" id="1915472at2759"/>
<comment type="subcellular location">
    <subcellularLocation>
        <location evidence="1">Nucleus</location>
    </subcellularLocation>
</comment>
<dbReference type="Gene3D" id="2.20.25.80">
    <property type="entry name" value="WRKY domain"/>
    <property type="match status" value="2"/>
</dbReference>
<keyword evidence="4" id="KW-0804">Transcription</keyword>
<proteinExistence type="predicted"/>
<dbReference type="SUPFAM" id="SSF118290">
    <property type="entry name" value="WRKY DNA-binding domain"/>
    <property type="match status" value="2"/>
</dbReference>
<dbReference type="Proteomes" id="UP000516437">
    <property type="component" value="Chromosome 4"/>
</dbReference>
<dbReference type="InterPro" id="IPR003657">
    <property type="entry name" value="WRKY_dom"/>
</dbReference>
<evidence type="ECO:0000256" key="4">
    <source>
        <dbReference type="ARBA" id="ARBA00023163"/>
    </source>
</evidence>